<reference evidence="1 2" key="1">
    <citation type="submission" date="2024-06" db="EMBL/GenBank/DDBJ databases">
        <title>The draft genome of Grus japonensis, version 3.</title>
        <authorList>
            <person name="Nabeshima K."/>
            <person name="Suzuki S."/>
            <person name="Onuma M."/>
        </authorList>
    </citation>
    <scope>NUCLEOTIDE SEQUENCE [LARGE SCALE GENOMIC DNA]</scope>
    <source>
        <strain evidence="1 2">451A</strain>
    </source>
</reference>
<keyword evidence="2" id="KW-1185">Reference proteome</keyword>
<protein>
    <recommendedName>
        <fullName evidence="3">Reverse transcriptase</fullName>
    </recommendedName>
</protein>
<gene>
    <name evidence="1" type="ORF">GRJ2_001262100</name>
</gene>
<evidence type="ECO:0000313" key="2">
    <source>
        <dbReference type="Proteomes" id="UP001623348"/>
    </source>
</evidence>
<organism evidence="1 2">
    <name type="scientific">Grus japonensis</name>
    <name type="common">Japanese crane</name>
    <name type="synonym">Red-crowned crane</name>
    <dbReference type="NCBI Taxonomy" id="30415"/>
    <lineage>
        <taxon>Eukaryota</taxon>
        <taxon>Metazoa</taxon>
        <taxon>Chordata</taxon>
        <taxon>Craniata</taxon>
        <taxon>Vertebrata</taxon>
        <taxon>Euteleostomi</taxon>
        <taxon>Archelosauria</taxon>
        <taxon>Archosauria</taxon>
        <taxon>Dinosauria</taxon>
        <taxon>Saurischia</taxon>
        <taxon>Theropoda</taxon>
        <taxon>Coelurosauria</taxon>
        <taxon>Aves</taxon>
        <taxon>Neognathae</taxon>
        <taxon>Neoaves</taxon>
        <taxon>Gruiformes</taxon>
        <taxon>Gruidae</taxon>
        <taxon>Grus</taxon>
    </lineage>
</organism>
<name>A0ABC9WR87_GRUJA</name>
<evidence type="ECO:0008006" key="3">
    <source>
        <dbReference type="Google" id="ProtNLM"/>
    </source>
</evidence>
<dbReference type="EMBL" id="BAAFJT010000004">
    <property type="protein sequence ID" value="GAB0187968.1"/>
    <property type="molecule type" value="Genomic_DNA"/>
</dbReference>
<dbReference type="AlphaFoldDB" id="A0ABC9WR87"/>
<proteinExistence type="predicted"/>
<dbReference type="Proteomes" id="UP001623348">
    <property type="component" value="Unassembled WGS sequence"/>
</dbReference>
<accession>A0ABC9WR87</accession>
<evidence type="ECO:0000313" key="1">
    <source>
        <dbReference type="EMBL" id="GAB0187968.1"/>
    </source>
</evidence>
<comment type="caution">
    <text evidence="1">The sequence shown here is derived from an EMBL/GenBank/DDBJ whole genome shotgun (WGS) entry which is preliminary data.</text>
</comment>
<sequence>MRFKKTQCWVPHQGHNNPIQHYRLGEEWLENSEKDLGVLVNSWLNMSQQCAQVAKKAKSILACIRNGVASRTRAVIVPLYSALVRLHLKFCVQFWAPRYKKDIEVPERVQRRATKLVKGLEHKCYEEQLRELGVFSLENRRLRGDLMALYNYLKGGCSQVGVGLFSQVTSDRTRGNGLKLCQGRFRLDTRKNFFTERVLNHWNRLPREVVEPPSLEVFKRGVDVVLRDMV</sequence>
<dbReference type="PANTHER" id="PTHR33332">
    <property type="entry name" value="REVERSE TRANSCRIPTASE DOMAIN-CONTAINING PROTEIN"/>
    <property type="match status" value="1"/>
</dbReference>